<keyword evidence="4" id="KW-0238">DNA-binding</keyword>
<comment type="caution">
    <text evidence="7">The sequence shown here is derived from an EMBL/GenBank/DDBJ whole genome shotgun (WGS) entry which is preliminary data.</text>
</comment>
<evidence type="ECO:0000256" key="3">
    <source>
        <dbReference type="ARBA" id="ARBA00023015"/>
    </source>
</evidence>
<name>A0A937CZ38_9HYPH</name>
<sequence length="187" mass="21303">MHIANAQSNIAQLYLRPIEWYGNENQPHKELALTQPQPIEPAALEDTLTLDRQLCFAAYSVSQAFNRVYKPGLDQIGLTYPQYLVLLVLWEQDGVMMKHIGERLHLDSGTLTPLLKRLEAAGIVRRQRDLEDERQVRISLTPKGHSLKEQAARARHNVVCASGRSAQEIQALRDELIRLRDSLNSFL</sequence>
<dbReference type="Proteomes" id="UP000605848">
    <property type="component" value="Unassembled WGS sequence"/>
</dbReference>
<gene>
    <name evidence="7" type="ORF">JKG68_28025</name>
</gene>
<dbReference type="PROSITE" id="PS50995">
    <property type="entry name" value="HTH_MARR_2"/>
    <property type="match status" value="1"/>
</dbReference>
<dbReference type="Gene3D" id="1.10.10.10">
    <property type="entry name" value="Winged helix-like DNA-binding domain superfamily/Winged helix DNA-binding domain"/>
    <property type="match status" value="1"/>
</dbReference>
<dbReference type="SMART" id="SM00347">
    <property type="entry name" value="HTH_MARR"/>
    <property type="match status" value="1"/>
</dbReference>
<evidence type="ECO:0000256" key="1">
    <source>
        <dbReference type="ARBA" id="ARBA00004496"/>
    </source>
</evidence>
<dbReference type="PRINTS" id="PR00598">
    <property type="entry name" value="HTHMARR"/>
</dbReference>
<evidence type="ECO:0000256" key="5">
    <source>
        <dbReference type="ARBA" id="ARBA00023163"/>
    </source>
</evidence>
<keyword evidence="3" id="KW-0805">Transcription regulation</keyword>
<dbReference type="InterPro" id="IPR000835">
    <property type="entry name" value="HTH_MarR-typ"/>
</dbReference>
<comment type="subcellular location">
    <subcellularLocation>
        <location evidence="1">Cytoplasm</location>
    </subcellularLocation>
</comment>
<dbReference type="InterPro" id="IPR036390">
    <property type="entry name" value="WH_DNA-bd_sf"/>
</dbReference>
<accession>A0A937CZ38</accession>
<dbReference type="FunFam" id="1.10.10.10:FF:000163">
    <property type="entry name" value="MarR family transcriptional regulator"/>
    <property type="match status" value="1"/>
</dbReference>
<dbReference type="GO" id="GO:0006950">
    <property type="term" value="P:response to stress"/>
    <property type="evidence" value="ECO:0007669"/>
    <property type="project" value="TreeGrafter"/>
</dbReference>
<dbReference type="AlphaFoldDB" id="A0A937CZ38"/>
<dbReference type="InterPro" id="IPR055166">
    <property type="entry name" value="Transc_reg_Sar_Rot_HTH"/>
</dbReference>
<keyword evidence="2" id="KW-0963">Cytoplasm</keyword>
<dbReference type="Pfam" id="PF22381">
    <property type="entry name" value="Staph_reg_Sar_Rot"/>
    <property type="match status" value="1"/>
</dbReference>
<keyword evidence="5" id="KW-0804">Transcription</keyword>
<protein>
    <submittedName>
        <fullName evidence="7">MarR family transcriptional regulator</fullName>
    </submittedName>
</protein>
<reference evidence="7" key="1">
    <citation type="submission" date="2021-01" db="EMBL/GenBank/DDBJ databases">
        <title>Microvirga sp.</title>
        <authorList>
            <person name="Kim M.K."/>
        </authorList>
    </citation>
    <scope>NUCLEOTIDE SEQUENCE</scope>
    <source>
        <strain evidence="7">5420S-16</strain>
    </source>
</reference>
<dbReference type="PANTHER" id="PTHR33164:SF5">
    <property type="entry name" value="ORGANIC HYDROPEROXIDE RESISTANCE TRANSCRIPTIONAL REGULATOR"/>
    <property type="match status" value="1"/>
</dbReference>
<dbReference type="GO" id="GO:0003700">
    <property type="term" value="F:DNA-binding transcription factor activity"/>
    <property type="evidence" value="ECO:0007669"/>
    <property type="project" value="InterPro"/>
</dbReference>
<dbReference type="EMBL" id="JAEQMY010000109">
    <property type="protein sequence ID" value="MBL0407758.1"/>
    <property type="molecule type" value="Genomic_DNA"/>
</dbReference>
<dbReference type="InterPro" id="IPR036388">
    <property type="entry name" value="WH-like_DNA-bd_sf"/>
</dbReference>
<dbReference type="SUPFAM" id="SSF46785">
    <property type="entry name" value="Winged helix' DNA-binding domain"/>
    <property type="match status" value="1"/>
</dbReference>
<evidence type="ECO:0000313" key="7">
    <source>
        <dbReference type="EMBL" id="MBL0407758.1"/>
    </source>
</evidence>
<keyword evidence="8" id="KW-1185">Reference proteome</keyword>
<evidence type="ECO:0000313" key="8">
    <source>
        <dbReference type="Proteomes" id="UP000605848"/>
    </source>
</evidence>
<dbReference type="PANTHER" id="PTHR33164">
    <property type="entry name" value="TRANSCRIPTIONAL REGULATOR, MARR FAMILY"/>
    <property type="match status" value="1"/>
</dbReference>
<dbReference type="GO" id="GO:0005737">
    <property type="term" value="C:cytoplasm"/>
    <property type="evidence" value="ECO:0007669"/>
    <property type="project" value="UniProtKB-SubCell"/>
</dbReference>
<evidence type="ECO:0000256" key="2">
    <source>
        <dbReference type="ARBA" id="ARBA00022490"/>
    </source>
</evidence>
<proteinExistence type="predicted"/>
<evidence type="ECO:0000256" key="4">
    <source>
        <dbReference type="ARBA" id="ARBA00023125"/>
    </source>
</evidence>
<evidence type="ECO:0000259" key="6">
    <source>
        <dbReference type="PROSITE" id="PS50995"/>
    </source>
</evidence>
<dbReference type="InterPro" id="IPR039422">
    <property type="entry name" value="MarR/SlyA-like"/>
</dbReference>
<feature type="domain" description="HTH marR-type" evidence="6">
    <location>
        <begin position="51"/>
        <end position="181"/>
    </location>
</feature>
<dbReference type="GO" id="GO:0003677">
    <property type="term" value="F:DNA binding"/>
    <property type="evidence" value="ECO:0007669"/>
    <property type="project" value="UniProtKB-KW"/>
</dbReference>
<organism evidence="7 8">
    <name type="scientific">Microvirga aerilata</name>
    <dbReference type="NCBI Taxonomy" id="670292"/>
    <lineage>
        <taxon>Bacteria</taxon>
        <taxon>Pseudomonadati</taxon>
        <taxon>Pseudomonadota</taxon>
        <taxon>Alphaproteobacteria</taxon>
        <taxon>Hyphomicrobiales</taxon>
        <taxon>Methylobacteriaceae</taxon>
        <taxon>Microvirga</taxon>
    </lineage>
</organism>